<sequence length="347" mass="37955">MNQELQQYMLTQLEKLMNIDSTTSCCYEIEKYIKGEFESMGYAVRTFNRGGLLIDLGGTGEGIVLSAHADDIGLMVRRILPDGTLMVLPVGGVRPEYADLANVRVYTRAGKVYTGTIRRKSSCVHTNPMENFKKETAGGYDSNLVLVLDKAVSTEAEVTALGIRCGDIVAIEPNFMFADDGYIKSRFLDDKACVAVLMAMAKAAAEKKLTPARHTWVHIAVTEETGMGAAYGLPEDITEFIALDIGCVAPGQYSSEHKACICARDARWAYDYSLISKLCETGDKNGIDYAVDIYYPHYGSDVSGVLASGRDVRGVVVGPGVLTTHGYERTNVKALDNTYDLIEAYIR</sequence>
<evidence type="ECO:0000256" key="8">
    <source>
        <dbReference type="PIRSR" id="PIRSR001123-2"/>
    </source>
</evidence>
<dbReference type="Pfam" id="PF05343">
    <property type="entry name" value="Peptidase_M42"/>
    <property type="match status" value="1"/>
</dbReference>
<dbReference type="InterPro" id="IPR008007">
    <property type="entry name" value="Peptidase_M42"/>
</dbReference>
<dbReference type="PANTHER" id="PTHR32481:SF7">
    <property type="entry name" value="AMINOPEPTIDASE YHFE-RELATED"/>
    <property type="match status" value="1"/>
</dbReference>
<reference evidence="9" key="1">
    <citation type="submission" date="2020-10" db="EMBL/GenBank/DDBJ databases">
        <authorList>
            <person name="Gilroy R."/>
        </authorList>
    </citation>
    <scope>NUCLEOTIDE SEQUENCE</scope>
    <source>
        <strain evidence="9">CHK191-8634</strain>
    </source>
</reference>
<gene>
    <name evidence="9" type="ORF">IAB67_07145</name>
</gene>
<proteinExistence type="inferred from homology"/>
<keyword evidence="4 8" id="KW-0479">Metal-binding</keyword>
<evidence type="ECO:0000313" key="9">
    <source>
        <dbReference type="EMBL" id="HIU44057.1"/>
    </source>
</evidence>
<dbReference type="PANTHER" id="PTHR32481">
    <property type="entry name" value="AMINOPEPTIDASE"/>
    <property type="match status" value="1"/>
</dbReference>
<dbReference type="PIRSF" id="PIRSF001123">
    <property type="entry name" value="PepA_GA"/>
    <property type="match status" value="1"/>
</dbReference>
<organism evidence="9 10">
    <name type="scientific">Candidatus Ventrousia excrementavium</name>
    <dbReference type="NCBI Taxonomy" id="2840961"/>
    <lineage>
        <taxon>Bacteria</taxon>
        <taxon>Bacillati</taxon>
        <taxon>Bacillota</taxon>
        <taxon>Clostridia</taxon>
        <taxon>Eubacteriales</taxon>
        <taxon>Clostridiaceae</taxon>
        <taxon>Clostridiaceae incertae sedis</taxon>
        <taxon>Candidatus Ventrousia</taxon>
    </lineage>
</organism>
<evidence type="ECO:0000256" key="3">
    <source>
        <dbReference type="ARBA" id="ARBA00022670"/>
    </source>
</evidence>
<dbReference type="GO" id="GO:0004177">
    <property type="term" value="F:aminopeptidase activity"/>
    <property type="evidence" value="ECO:0007669"/>
    <property type="project" value="UniProtKB-UniRule"/>
</dbReference>
<feature type="binding site" evidence="8">
    <location>
        <position position="189"/>
    </location>
    <ligand>
        <name>Zn(2+)</name>
        <dbReference type="ChEBI" id="CHEBI:29105"/>
        <label>1</label>
    </ligand>
</feature>
<evidence type="ECO:0000256" key="7">
    <source>
        <dbReference type="PIRSR" id="PIRSR001123-1"/>
    </source>
</evidence>
<reference evidence="9" key="2">
    <citation type="journal article" date="2021" name="PeerJ">
        <title>Extensive microbial diversity within the chicken gut microbiome revealed by metagenomics and culture.</title>
        <authorList>
            <person name="Gilroy R."/>
            <person name="Ravi A."/>
            <person name="Getino M."/>
            <person name="Pursley I."/>
            <person name="Horton D.L."/>
            <person name="Alikhan N.F."/>
            <person name="Baker D."/>
            <person name="Gharbi K."/>
            <person name="Hall N."/>
            <person name="Watson M."/>
            <person name="Adriaenssens E.M."/>
            <person name="Foster-Nyarko E."/>
            <person name="Jarju S."/>
            <person name="Secka A."/>
            <person name="Antonio M."/>
            <person name="Oren A."/>
            <person name="Chaudhuri R.R."/>
            <person name="La Ragione R."/>
            <person name="Hildebrand F."/>
            <person name="Pallen M.J."/>
        </authorList>
    </citation>
    <scope>NUCLEOTIDE SEQUENCE</scope>
    <source>
        <strain evidence="9">CHK191-8634</strain>
    </source>
</reference>
<feature type="active site" description="Proton acceptor" evidence="7">
    <location>
        <position position="223"/>
    </location>
</feature>
<feature type="binding site" evidence="8">
    <location>
        <position position="244"/>
    </location>
    <ligand>
        <name>Zn(2+)</name>
        <dbReference type="ChEBI" id="CHEBI:29105"/>
        <label>1</label>
    </ligand>
</feature>
<keyword evidence="5" id="KW-0378">Hydrolase</keyword>
<dbReference type="InterPro" id="IPR023367">
    <property type="entry name" value="Peptidase_M42_dom2"/>
</dbReference>
<comment type="similarity">
    <text evidence="1 6">Belongs to the peptidase M42 family.</text>
</comment>
<feature type="binding site" evidence="8">
    <location>
        <position position="224"/>
    </location>
    <ligand>
        <name>Zn(2+)</name>
        <dbReference type="ChEBI" id="CHEBI:29105"/>
        <label>2</label>
    </ligand>
</feature>
<keyword evidence="3" id="KW-0645">Protease</keyword>
<dbReference type="Gene3D" id="3.40.630.10">
    <property type="entry name" value="Zn peptidases"/>
    <property type="match status" value="1"/>
</dbReference>
<feature type="binding site" evidence="8">
    <location>
        <position position="189"/>
    </location>
    <ligand>
        <name>Zn(2+)</name>
        <dbReference type="ChEBI" id="CHEBI:29105"/>
        <label>2</label>
    </ligand>
</feature>
<evidence type="ECO:0000256" key="5">
    <source>
        <dbReference type="ARBA" id="ARBA00022801"/>
    </source>
</evidence>
<accession>A0A9D1IVD4</accession>
<dbReference type="EMBL" id="DVMR01000055">
    <property type="protein sequence ID" value="HIU44057.1"/>
    <property type="molecule type" value="Genomic_DNA"/>
</dbReference>
<dbReference type="GO" id="GO:0046872">
    <property type="term" value="F:metal ion binding"/>
    <property type="evidence" value="ECO:0007669"/>
    <property type="project" value="UniProtKB-UniRule"/>
</dbReference>
<dbReference type="AlphaFoldDB" id="A0A9D1IVD4"/>
<protein>
    <submittedName>
        <fullName evidence="9">Peptidase M42</fullName>
    </submittedName>
</protein>
<evidence type="ECO:0000256" key="1">
    <source>
        <dbReference type="ARBA" id="ARBA00006272"/>
    </source>
</evidence>
<dbReference type="GO" id="GO:0006508">
    <property type="term" value="P:proteolysis"/>
    <property type="evidence" value="ECO:0007669"/>
    <property type="project" value="UniProtKB-KW"/>
</dbReference>
<evidence type="ECO:0000256" key="6">
    <source>
        <dbReference type="PIRNR" id="PIRNR001123"/>
    </source>
</evidence>
<evidence type="ECO:0000313" key="10">
    <source>
        <dbReference type="Proteomes" id="UP000824073"/>
    </source>
</evidence>
<feature type="binding site" evidence="8">
    <location>
        <position position="325"/>
    </location>
    <ligand>
        <name>Zn(2+)</name>
        <dbReference type="ChEBI" id="CHEBI:29105"/>
        <label>2</label>
    </ligand>
</feature>
<feature type="binding site" evidence="8">
    <location>
        <position position="68"/>
    </location>
    <ligand>
        <name>Zn(2+)</name>
        <dbReference type="ChEBI" id="CHEBI:29105"/>
        <label>1</label>
    </ligand>
</feature>
<dbReference type="SUPFAM" id="SSF53187">
    <property type="entry name" value="Zn-dependent exopeptidases"/>
    <property type="match status" value="1"/>
</dbReference>
<evidence type="ECO:0000256" key="2">
    <source>
        <dbReference type="ARBA" id="ARBA00022438"/>
    </source>
</evidence>
<dbReference type="InterPro" id="IPR051464">
    <property type="entry name" value="Peptidase_M42_aminopept"/>
</dbReference>
<comment type="cofactor">
    <cofactor evidence="8">
        <name>a divalent metal cation</name>
        <dbReference type="ChEBI" id="CHEBI:60240"/>
    </cofactor>
    <text evidence="8">Binds 2 divalent metal cations per subunit.</text>
</comment>
<comment type="caution">
    <text evidence="9">The sequence shown here is derived from an EMBL/GenBank/DDBJ whole genome shotgun (WGS) entry which is preliminary data.</text>
</comment>
<dbReference type="SUPFAM" id="SSF101821">
    <property type="entry name" value="Aminopeptidase/glucanase lid domain"/>
    <property type="match status" value="1"/>
</dbReference>
<dbReference type="Proteomes" id="UP000824073">
    <property type="component" value="Unassembled WGS sequence"/>
</dbReference>
<dbReference type="Gene3D" id="2.40.30.40">
    <property type="entry name" value="Peptidase M42, domain 2"/>
    <property type="match status" value="1"/>
</dbReference>
<keyword evidence="2" id="KW-0031">Aminopeptidase</keyword>
<evidence type="ECO:0000256" key="4">
    <source>
        <dbReference type="ARBA" id="ARBA00022723"/>
    </source>
</evidence>
<name>A0A9D1IVD4_9CLOT</name>